<gene>
    <name evidence="1" type="ORF">DHETER_LOCUS6898</name>
</gene>
<comment type="caution">
    <text evidence="1">The sequence shown here is derived from an EMBL/GenBank/DDBJ whole genome shotgun (WGS) entry which is preliminary data.</text>
</comment>
<keyword evidence="2" id="KW-1185">Reference proteome</keyword>
<dbReference type="EMBL" id="CAJVPU010009168">
    <property type="protein sequence ID" value="CAG8592018.1"/>
    <property type="molecule type" value="Genomic_DNA"/>
</dbReference>
<feature type="non-terminal residue" evidence="1">
    <location>
        <position position="71"/>
    </location>
</feature>
<evidence type="ECO:0000313" key="2">
    <source>
        <dbReference type="Proteomes" id="UP000789702"/>
    </source>
</evidence>
<organism evidence="1 2">
    <name type="scientific">Dentiscutata heterogama</name>
    <dbReference type="NCBI Taxonomy" id="1316150"/>
    <lineage>
        <taxon>Eukaryota</taxon>
        <taxon>Fungi</taxon>
        <taxon>Fungi incertae sedis</taxon>
        <taxon>Mucoromycota</taxon>
        <taxon>Glomeromycotina</taxon>
        <taxon>Glomeromycetes</taxon>
        <taxon>Diversisporales</taxon>
        <taxon>Gigasporaceae</taxon>
        <taxon>Dentiscutata</taxon>
    </lineage>
</organism>
<evidence type="ECO:0000313" key="1">
    <source>
        <dbReference type="EMBL" id="CAG8592018.1"/>
    </source>
</evidence>
<reference evidence="1" key="1">
    <citation type="submission" date="2021-06" db="EMBL/GenBank/DDBJ databases">
        <authorList>
            <person name="Kallberg Y."/>
            <person name="Tangrot J."/>
            <person name="Rosling A."/>
        </authorList>
    </citation>
    <scope>NUCLEOTIDE SEQUENCE</scope>
    <source>
        <strain evidence="1">IL203A</strain>
    </source>
</reference>
<protein>
    <submittedName>
        <fullName evidence="1">133_t:CDS:1</fullName>
    </submittedName>
</protein>
<sequence length="71" mass="8097">MDAVDNDHNIHQHTNLPATLILQKDTHIMYLDNNLFEHGLYNRSIGIVIKLINKDAVNVIFSTPLRMITAT</sequence>
<name>A0ACA9MJY9_9GLOM</name>
<proteinExistence type="predicted"/>
<dbReference type="Proteomes" id="UP000789702">
    <property type="component" value="Unassembled WGS sequence"/>
</dbReference>
<accession>A0ACA9MJY9</accession>